<keyword evidence="9" id="KW-0999">Mitochondrion inner membrane</keyword>
<comment type="domain">
    <text evidence="9">The twin CX3C motif contains 4 conserved Cys residues that form 2 disulfide bonds in the mitochondrial intermembrane space.</text>
</comment>
<keyword evidence="9" id="KW-0472">Membrane</keyword>
<evidence type="ECO:0000256" key="4">
    <source>
        <dbReference type="ARBA" id="ARBA00022833"/>
    </source>
</evidence>
<dbReference type="InterPro" id="IPR004217">
    <property type="entry name" value="Tim10-like"/>
</dbReference>
<keyword evidence="8 9" id="KW-1015">Disulfide bond</keyword>
<evidence type="ECO:0000256" key="8">
    <source>
        <dbReference type="ARBA" id="ARBA00023157"/>
    </source>
</evidence>
<keyword evidence="3" id="KW-0479">Metal-binding</keyword>
<dbReference type="Pfam" id="PF02953">
    <property type="entry name" value="zf-Tim10_DDP"/>
    <property type="match status" value="1"/>
</dbReference>
<comment type="similarity">
    <text evidence="1 9">Belongs to the small Tim family.</text>
</comment>
<comment type="function">
    <text evidence="9">Mitochondrial intermembrane chaperone that participates in the import and insertion of some multi-pass transmembrane proteins into the mitochondrial inner membrane. Also required for the transfer of beta-barrel precursors from the TOM complex to the sorting and assembly machinery (SAM complex) of the outer membrane. Acts as a chaperone-like protein that protects the hydrophobic precursors from aggregation and guide them through the mitochondrial intermembrane space.</text>
</comment>
<dbReference type="GO" id="GO:0046872">
    <property type="term" value="F:metal ion binding"/>
    <property type="evidence" value="ECO:0007669"/>
    <property type="project" value="UniProtKB-KW"/>
</dbReference>
<organism evidence="11 12">
    <name type="scientific">Babesia divergens</name>
    <dbReference type="NCBI Taxonomy" id="32595"/>
    <lineage>
        <taxon>Eukaryota</taxon>
        <taxon>Sar</taxon>
        <taxon>Alveolata</taxon>
        <taxon>Apicomplexa</taxon>
        <taxon>Aconoidasida</taxon>
        <taxon>Piroplasmida</taxon>
        <taxon>Babesiidae</taxon>
        <taxon>Babesia</taxon>
    </lineage>
</organism>
<protein>
    <recommendedName>
        <fullName evidence="9">Mitochondrial import inner membrane translocase subunit</fullName>
    </recommendedName>
</protein>
<evidence type="ECO:0000256" key="2">
    <source>
        <dbReference type="ARBA" id="ARBA00022448"/>
    </source>
</evidence>
<keyword evidence="4" id="KW-0862">Zinc</keyword>
<evidence type="ECO:0000256" key="1">
    <source>
        <dbReference type="ARBA" id="ARBA00006720"/>
    </source>
</evidence>
<dbReference type="Proteomes" id="UP001195914">
    <property type="component" value="Unassembled WGS sequence"/>
</dbReference>
<evidence type="ECO:0000313" key="11">
    <source>
        <dbReference type="EMBL" id="KAK1935879.1"/>
    </source>
</evidence>
<comment type="caution">
    <text evidence="11">The sequence shown here is derived from an EMBL/GenBank/DDBJ whole genome shotgun (WGS) entry which is preliminary data.</text>
</comment>
<dbReference type="GO" id="GO:0005743">
    <property type="term" value="C:mitochondrial inner membrane"/>
    <property type="evidence" value="ECO:0007669"/>
    <property type="project" value="UniProtKB-SubCell"/>
</dbReference>
<dbReference type="AlphaFoldDB" id="A0AAD9GCI2"/>
<evidence type="ECO:0000259" key="10">
    <source>
        <dbReference type="Pfam" id="PF02953"/>
    </source>
</evidence>
<keyword evidence="12" id="KW-1185">Reference proteome</keyword>
<comment type="subcellular location">
    <subcellularLocation>
        <location evidence="9">Mitochondrion inner membrane</location>
        <topology evidence="9">Peripheral membrane protein</topology>
        <orientation evidence="9">Intermembrane side</orientation>
    </subcellularLocation>
</comment>
<keyword evidence="6 9" id="KW-0811">Translocation</keyword>
<keyword evidence="2 9" id="KW-0813">Transport</keyword>
<dbReference type="PANTHER" id="PTHR11038">
    <property type="entry name" value="MITOCHONDRIAL IMPORT INNER MEMBRANE TRANSLOCASE SUBUNIT TIM10"/>
    <property type="match status" value="1"/>
</dbReference>
<evidence type="ECO:0000313" key="12">
    <source>
        <dbReference type="Proteomes" id="UP001195914"/>
    </source>
</evidence>
<evidence type="ECO:0000256" key="7">
    <source>
        <dbReference type="ARBA" id="ARBA00023128"/>
    </source>
</evidence>
<keyword evidence="9" id="KW-0143">Chaperone</keyword>
<dbReference type="PANTHER" id="PTHR11038:SF16">
    <property type="entry name" value="MITOCHONDRIAL IMPORT INNER MEMBRANE TRANSLOCASE SUBUNIT TIM10"/>
    <property type="match status" value="1"/>
</dbReference>
<reference evidence="11" key="2">
    <citation type="submission" date="2021-05" db="EMBL/GenBank/DDBJ databases">
        <authorList>
            <person name="Pain A."/>
        </authorList>
    </citation>
    <scope>NUCLEOTIDE SEQUENCE</scope>
    <source>
        <strain evidence="11">1802A</strain>
    </source>
</reference>
<evidence type="ECO:0000256" key="3">
    <source>
        <dbReference type="ARBA" id="ARBA00022723"/>
    </source>
</evidence>
<proteinExistence type="inferred from homology"/>
<keyword evidence="7 9" id="KW-0496">Mitochondrion</keyword>
<keyword evidence="5 9" id="KW-0653">Protein transport</keyword>
<feature type="domain" description="Tim10-like" evidence="10">
    <location>
        <begin position="14"/>
        <end position="70"/>
    </location>
</feature>
<evidence type="ECO:0000256" key="6">
    <source>
        <dbReference type="ARBA" id="ARBA00023010"/>
    </source>
</evidence>
<accession>A0AAD9GCI2</accession>
<dbReference type="GO" id="GO:0045039">
    <property type="term" value="P:protein insertion into mitochondrial inner membrane"/>
    <property type="evidence" value="ECO:0007669"/>
    <property type="project" value="UniProtKB-ARBA"/>
</dbReference>
<reference evidence="11" key="1">
    <citation type="journal article" date="2014" name="Nucleic Acids Res.">
        <title>The evolutionary dynamics of variant antigen genes in Babesia reveal a history of genomic innovation underlying host-parasite interaction.</title>
        <authorList>
            <person name="Jackson A.P."/>
            <person name="Otto T.D."/>
            <person name="Darby A."/>
            <person name="Ramaprasad A."/>
            <person name="Xia D."/>
            <person name="Echaide I.E."/>
            <person name="Farber M."/>
            <person name="Gahlot S."/>
            <person name="Gamble J."/>
            <person name="Gupta D."/>
            <person name="Gupta Y."/>
            <person name="Jackson L."/>
            <person name="Malandrin L."/>
            <person name="Malas T.B."/>
            <person name="Moussa E."/>
            <person name="Nair M."/>
            <person name="Reid A.J."/>
            <person name="Sanders M."/>
            <person name="Sharma J."/>
            <person name="Tracey A."/>
            <person name="Quail M.A."/>
            <person name="Weir W."/>
            <person name="Wastling J.M."/>
            <person name="Hall N."/>
            <person name="Willadsen P."/>
            <person name="Lingelbach K."/>
            <person name="Shiels B."/>
            <person name="Tait A."/>
            <person name="Berriman M."/>
            <person name="Allred D.R."/>
            <person name="Pain A."/>
        </authorList>
    </citation>
    <scope>NUCLEOTIDE SEQUENCE</scope>
    <source>
        <strain evidence="11">1802A</strain>
    </source>
</reference>
<dbReference type="EMBL" id="JAHBMH010000044">
    <property type="protein sequence ID" value="KAK1935879.1"/>
    <property type="molecule type" value="Genomic_DNA"/>
</dbReference>
<dbReference type="GO" id="GO:0015031">
    <property type="term" value="P:protein transport"/>
    <property type="evidence" value="ECO:0007669"/>
    <property type="project" value="UniProtKB-KW"/>
</dbReference>
<dbReference type="Gene3D" id="1.10.287.810">
    <property type="entry name" value="Mitochondrial import inner membrane translocase subunit tim13 like domains"/>
    <property type="match status" value="1"/>
</dbReference>
<evidence type="ECO:0000256" key="9">
    <source>
        <dbReference type="RuleBase" id="RU367043"/>
    </source>
</evidence>
<evidence type="ECO:0000256" key="5">
    <source>
        <dbReference type="ARBA" id="ARBA00022927"/>
    </source>
</evidence>
<name>A0AAD9GCI2_BABDI</name>
<dbReference type="SUPFAM" id="SSF144122">
    <property type="entry name" value="Tim10-like"/>
    <property type="match status" value="1"/>
</dbReference>
<comment type="subunit">
    <text evidence="9">Heterohexamer.</text>
</comment>
<dbReference type="InterPro" id="IPR035427">
    <property type="entry name" value="Tim10-like_dom_sf"/>
</dbReference>
<sequence length="77" mass="8578">MDASADPANVAVAELVGMADMLRRMRESCWTKCIASIRDERLDSGEQSCVDRCVSKFLDVHTLIGSRLQEASKMFPQ</sequence>
<gene>
    <name evidence="11" type="ORF">X943_000139</name>
</gene>